<proteinExistence type="predicted"/>
<dbReference type="Proteomes" id="UP001596432">
    <property type="component" value="Unassembled WGS sequence"/>
</dbReference>
<keyword evidence="1" id="KW-1133">Transmembrane helix</keyword>
<evidence type="ECO:0000313" key="2">
    <source>
        <dbReference type="EMBL" id="MFC7142710.1"/>
    </source>
</evidence>
<sequence>MTENEGSEESKDSEPDLEVLRYRYDLLNDLLTTQRASWEKEGEHSRKLFRILLVYLGIIATGLTAGSLSGVRSFLFDKSSCVIFGVENCVTADQMVMLTAGTAFISVYLVTATMHGGINIRLKNPESREIGESPKSLYEFDNEKEYLMERIPELEEHLDENGEKHESAKLKDRITRMTLMMSISSTIVIGFVYARGRPISWIEVLSGLLLLFTIAVIVERDELPYL</sequence>
<reference evidence="2 3" key="1">
    <citation type="journal article" date="2019" name="Int. J. Syst. Evol. Microbiol.">
        <title>The Global Catalogue of Microorganisms (GCM) 10K type strain sequencing project: providing services to taxonomists for standard genome sequencing and annotation.</title>
        <authorList>
            <consortium name="The Broad Institute Genomics Platform"/>
            <consortium name="The Broad Institute Genome Sequencing Center for Infectious Disease"/>
            <person name="Wu L."/>
            <person name="Ma J."/>
        </authorList>
    </citation>
    <scope>NUCLEOTIDE SEQUENCE [LARGE SCALE GENOMIC DNA]</scope>
    <source>
        <strain evidence="2 3">XZYJT29</strain>
    </source>
</reference>
<dbReference type="RefSeq" id="WP_274323764.1">
    <property type="nucleotide sequence ID" value="NZ_CP118158.1"/>
</dbReference>
<evidence type="ECO:0000313" key="3">
    <source>
        <dbReference type="Proteomes" id="UP001596432"/>
    </source>
</evidence>
<evidence type="ECO:0008006" key="4">
    <source>
        <dbReference type="Google" id="ProtNLM"/>
    </source>
</evidence>
<keyword evidence="1" id="KW-0812">Transmembrane</keyword>
<dbReference type="GeneID" id="78823059"/>
<dbReference type="EMBL" id="JBHTAS010000001">
    <property type="protein sequence ID" value="MFC7142710.1"/>
    <property type="molecule type" value="Genomic_DNA"/>
</dbReference>
<dbReference type="AlphaFoldDB" id="A0ABD5Y5S4"/>
<organism evidence="2 3">
    <name type="scientific">Halosimplex aquaticum</name>
    <dbReference type="NCBI Taxonomy" id="3026162"/>
    <lineage>
        <taxon>Archaea</taxon>
        <taxon>Methanobacteriati</taxon>
        <taxon>Methanobacteriota</taxon>
        <taxon>Stenosarchaea group</taxon>
        <taxon>Halobacteria</taxon>
        <taxon>Halobacteriales</taxon>
        <taxon>Haloarculaceae</taxon>
        <taxon>Halosimplex</taxon>
    </lineage>
</organism>
<feature type="transmembrane region" description="Helical" evidence="1">
    <location>
        <begin position="174"/>
        <end position="193"/>
    </location>
</feature>
<name>A0ABD5Y5S4_9EURY</name>
<protein>
    <recommendedName>
        <fullName evidence="4">SMODS and SLOG-associating 2TM effector domain-containing protein</fullName>
    </recommendedName>
</protein>
<evidence type="ECO:0000256" key="1">
    <source>
        <dbReference type="SAM" id="Phobius"/>
    </source>
</evidence>
<feature type="transmembrane region" description="Helical" evidence="1">
    <location>
        <begin position="95"/>
        <end position="118"/>
    </location>
</feature>
<accession>A0ABD5Y5S4</accession>
<comment type="caution">
    <text evidence="2">The sequence shown here is derived from an EMBL/GenBank/DDBJ whole genome shotgun (WGS) entry which is preliminary data.</text>
</comment>
<keyword evidence="1" id="KW-0472">Membrane</keyword>
<keyword evidence="3" id="KW-1185">Reference proteome</keyword>
<gene>
    <name evidence="2" type="ORF">ACFQMA_23105</name>
</gene>
<feature type="transmembrane region" description="Helical" evidence="1">
    <location>
        <begin position="199"/>
        <end position="218"/>
    </location>
</feature>
<feature type="transmembrane region" description="Helical" evidence="1">
    <location>
        <begin position="52"/>
        <end position="75"/>
    </location>
</feature>